<dbReference type="AlphaFoldDB" id="A0A0P1IPL7"/>
<name>A0A0P1IPL7_9RHOB</name>
<proteinExistence type="predicted"/>
<dbReference type="Proteomes" id="UP000051184">
    <property type="component" value="Unassembled WGS sequence"/>
</dbReference>
<protein>
    <submittedName>
        <fullName evidence="1">Uncharacterized protein</fullName>
    </submittedName>
</protein>
<dbReference type="EMBL" id="CYUE01000013">
    <property type="protein sequence ID" value="CUK25550.1"/>
    <property type="molecule type" value="Genomic_DNA"/>
</dbReference>
<sequence length="47" mass="5283">MNDKRWPHFPGWDEHAATAEALAKACGAKAVCSQKYEYLKVEMSSLI</sequence>
<dbReference type="RefSeq" id="WP_220387201.1">
    <property type="nucleotide sequence ID" value="NZ_CYTO01000010.1"/>
</dbReference>
<dbReference type="STRING" id="1715691.TA5113_01611"/>
<evidence type="ECO:0000313" key="2">
    <source>
        <dbReference type="Proteomes" id="UP000051184"/>
    </source>
</evidence>
<keyword evidence="2" id="KW-1185">Reference proteome</keyword>
<accession>A0A0P1IPL7</accession>
<reference evidence="2" key="1">
    <citation type="submission" date="2015-09" db="EMBL/GenBank/DDBJ databases">
        <authorList>
            <person name="Rodrigo-Torres Lidia"/>
            <person name="Arahal R.David."/>
        </authorList>
    </citation>
    <scope>NUCLEOTIDE SEQUENCE [LARGE SCALE GENOMIC DNA]</scope>
    <source>
        <strain evidence="2">CECT 5114</strain>
    </source>
</reference>
<evidence type="ECO:0000313" key="1">
    <source>
        <dbReference type="EMBL" id="CUK25550.1"/>
    </source>
</evidence>
<gene>
    <name evidence="1" type="ORF">TA5114_01351</name>
</gene>
<organism evidence="1 2">
    <name type="scientific">Cognatishimia activa</name>
    <dbReference type="NCBI Taxonomy" id="1715691"/>
    <lineage>
        <taxon>Bacteria</taxon>
        <taxon>Pseudomonadati</taxon>
        <taxon>Pseudomonadota</taxon>
        <taxon>Alphaproteobacteria</taxon>
        <taxon>Rhodobacterales</taxon>
        <taxon>Paracoccaceae</taxon>
        <taxon>Cognatishimia</taxon>
    </lineage>
</organism>